<gene>
    <name evidence="1" type="ORF">BSPP4475_12485</name>
</gene>
<dbReference type="EMBL" id="OY569118">
    <property type="protein sequence ID" value="CAJ1003138.1"/>
    <property type="molecule type" value="Genomic_DNA"/>
</dbReference>
<name>A0AA48RHV0_9BACL</name>
<accession>A0AA48RHV0</accession>
<organism evidence="1 2">
    <name type="scientific">Brevibacillus aydinogluensis</name>
    <dbReference type="NCBI Taxonomy" id="927786"/>
    <lineage>
        <taxon>Bacteria</taxon>
        <taxon>Bacillati</taxon>
        <taxon>Bacillota</taxon>
        <taxon>Bacilli</taxon>
        <taxon>Bacillales</taxon>
        <taxon>Paenibacillaceae</taxon>
        <taxon>Brevibacillus</taxon>
    </lineage>
</organism>
<proteinExistence type="predicted"/>
<sequence length="62" mass="7473">MLRLNSKTIRHHFDGVYGKVVQIRELVEVLDQMFDSFHRVNDISRSMFGPRKPRAKQFDRLR</sequence>
<reference evidence="1" key="1">
    <citation type="submission" date="2023-07" db="EMBL/GenBank/DDBJ databases">
        <authorList>
            <person name="Ivanov I."/>
            <person name="Teneva D."/>
            <person name="Stoikov I."/>
        </authorList>
    </citation>
    <scope>NUCLEOTIDE SEQUENCE</scope>
    <source>
        <strain evidence="1">4475</strain>
    </source>
</reference>
<protein>
    <submittedName>
        <fullName evidence="1">HTH-48 domain-containing protein</fullName>
    </submittedName>
</protein>
<dbReference type="KEGG" id="bayd:BSPP4475_12485"/>
<evidence type="ECO:0000313" key="1">
    <source>
        <dbReference type="EMBL" id="CAJ1003138.1"/>
    </source>
</evidence>
<dbReference type="Proteomes" id="UP001189619">
    <property type="component" value="Chromosome"/>
</dbReference>
<dbReference type="RefSeq" id="WP_171566510.1">
    <property type="nucleotide sequence ID" value="NZ_JAUSVZ010000010.1"/>
</dbReference>
<keyword evidence="2" id="KW-1185">Reference proteome</keyword>
<dbReference type="AlphaFoldDB" id="A0AA48RHV0"/>
<evidence type="ECO:0000313" key="2">
    <source>
        <dbReference type="Proteomes" id="UP001189619"/>
    </source>
</evidence>